<protein>
    <submittedName>
        <fullName evidence="1">Uncharacterized protein</fullName>
    </submittedName>
</protein>
<evidence type="ECO:0000313" key="1">
    <source>
        <dbReference type="EMBL" id="QJC21079.1"/>
    </source>
</evidence>
<reference evidence="1 2" key="1">
    <citation type="submission" date="2020-03" db="EMBL/GenBank/DDBJ databases">
        <title>Complete genome of Arcanobacterium buesumensis sp. nov. strain 2701.</title>
        <authorList>
            <person name="Borowiak M."/>
            <person name="Alssahen M."/>
            <person name="Laemmler C."/>
            <person name="Malorny B."/>
            <person name="Hassan A."/>
            <person name="Prenger-Berninghoff E."/>
            <person name="Ploetz M."/>
            <person name="Abdulmawjood A."/>
        </authorList>
    </citation>
    <scope>NUCLEOTIDE SEQUENCE [LARGE SCALE GENOMIC DNA]</scope>
    <source>
        <strain evidence="1 2">2701</strain>
    </source>
</reference>
<evidence type="ECO:0000313" key="2">
    <source>
        <dbReference type="Proteomes" id="UP000502298"/>
    </source>
</evidence>
<dbReference type="EMBL" id="CP050804">
    <property type="protein sequence ID" value="QJC21079.1"/>
    <property type="molecule type" value="Genomic_DNA"/>
</dbReference>
<keyword evidence="2" id="KW-1185">Reference proteome</keyword>
<gene>
    <name evidence="1" type="ORF">HC352_00135</name>
</gene>
<organism evidence="1 2">
    <name type="scientific">Arcanobacterium buesumense</name>
    <dbReference type="NCBI Taxonomy" id="2722751"/>
    <lineage>
        <taxon>Bacteria</taxon>
        <taxon>Bacillati</taxon>
        <taxon>Actinomycetota</taxon>
        <taxon>Actinomycetes</taxon>
        <taxon>Actinomycetales</taxon>
        <taxon>Actinomycetaceae</taxon>
        <taxon>Arcanobacterium</taxon>
    </lineage>
</organism>
<dbReference type="RefSeq" id="WP_168917022.1">
    <property type="nucleotide sequence ID" value="NZ_CP050804.1"/>
</dbReference>
<dbReference type="KEGG" id="arca:HC352_00135"/>
<dbReference type="AlphaFoldDB" id="A0A6H2EJQ7"/>
<sequence length="120" mass="12915">MATYSSNGTPEMWALETGSVNDTSNYDGNVLLWHYRVADGTPNEAYWHAVDGRKGEIKAEWQSHPTHGGSYVMPTAVSENTGGTIYPSVAGTSQLSYPGTNGSYTDPERAYTISKAGTAF</sequence>
<proteinExistence type="predicted"/>
<dbReference type="Proteomes" id="UP000502298">
    <property type="component" value="Chromosome"/>
</dbReference>
<name>A0A6H2EJQ7_9ACTO</name>
<accession>A0A6H2EJQ7</accession>